<name>A0A3S0AN94_9BACL</name>
<dbReference type="Gene3D" id="1.10.3720.10">
    <property type="entry name" value="MetI-like"/>
    <property type="match status" value="1"/>
</dbReference>
<evidence type="ECO:0000313" key="10">
    <source>
        <dbReference type="Proteomes" id="UP000276128"/>
    </source>
</evidence>
<feature type="domain" description="ABC transmembrane type-1" evidence="8">
    <location>
        <begin position="68"/>
        <end position="282"/>
    </location>
</feature>
<comment type="caution">
    <text evidence="9">The sequence shown here is derived from an EMBL/GenBank/DDBJ whole genome shotgun (WGS) entry which is preliminary data.</text>
</comment>
<dbReference type="Pfam" id="PF00528">
    <property type="entry name" value="BPD_transp_1"/>
    <property type="match status" value="1"/>
</dbReference>
<reference evidence="9 10" key="1">
    <citation type="submission" date="2018-12" db="EMBL/GenBank/DDBJ databases">
        <title>Bacillus ochoae sp. nov., Paenibacillus whitsoniae sp. nov., Paenibacillus spiritus sp. nov. Isolated from the Mars Exploration Rover during spacecraft assembly.</title>
        <authorList>
            <person name="Seuylemezian A."/>
            <person name="Vaishampayan P."/>
        </authorList>
    </citation>
    <scope>NUCLEOTIDE SEQUENCE [LARGE SCALE GENOMIC DNA]</scope>
    <source>
        <strain evidence="9 10">MER 54</strain>
    </source>
</reference>
<feature type="transmembrane region" description="Helical" evidence="7">
    <location>
        <begin position="205"/>
        <end position="226"/>
    </location>
</feature>
<comment type="subcellular location">
    <subcellularLocation>
        <location evidence="1 7">Cell membrane</location>
        <topology evidence="1 7">Multi-pass membrane protein</topology>
    </subcellularLocation>
</comment>
<dbReference type="OrthoDB" id="152280at2"/>
<keyword evidence="10" id="KW-1185">Reference proteome</keyword>
<evidence type="ECO:0000256" key="2">
    <source>
        <dbReference type="ARBA" id="ARBA00022448"/>
    </source>
</evidence>
<dbReference type="InterPro" id="IPR035906">
    <property type="entry name" value="MetI-like_sf"/>
</dbReference>
<dbReference type="Proteomes" id="UP000276128">
    <property type="component" value="Unassembled WGS sequence"/>
</dbReference>
<dbReference type="AlphaFoldDB" id="A0A3S0AN94"/>
<dbReference type="InterPro" id="IPR000515">
    <property type="entry name" value="MetI-like"/>
</dbReference>
<dbReference type="InterPro" id="IPR051393">
    <property type="entry name" value="ABC_transporter_permease"/>
</dbReference>
<keyword evidence="6 7" id="KW-0472">Membrane</keyword>
<keyword evidence="4 7" id="KW-0812">Transmembrane</keyword>
<proteinExistence type="inferred from homology"/>
<feature type="transmembrane region" description="Helical" evidence="7">
    <location>
        <begin position="12"/>
        <end position="34"/>
    </location>
</feature>
<evidence type="ECO:0000256" key="3">
    <source>
        <dbReference type="ARBA" id="ARBA00022475"/>
    </source>
</evidence>
<gene>
    <name evidence="9" type="ORF">EJQ19_18045</name>
</gene>
<keyword evidence="5 7" id="KW-1133">Transmembrane helix</keyword>
<comment type="similarity">
    <text evidence="7">Belongs to the binding-protein-dependent transport system permease family.</text>
</comment>
<dbReference type="PANTHER" id="PTHR30193:SF41">
    <property type="entry name" value="DIACETYLCHITOBIOSE UPTAKE SYSTEM PERMEASE PROTEIN NGCF"/>
    <property type="match status" value="1"/>
</dbReference>
<dbReference type="EMBL" id="RXHU01000054">
    <property type="protein sequence ID" value="RTE08326.1"/>
    <property type="molecule type" value="Genomic_DNA"/>
</dbReference>
<keyword evidence="3" id="KW-1003">Cell membrane</keyword>
<sequence length="294" mass="32756">MNQLGKNAWAYAWFTAPALLVFALFFLTPMGMALRYGFTSWNGVSAPVYNGLANFRTAFGDPYFWIAVRNNLLFILFAVGLQIPLILILALLVSRVRRWMSLYQTLIFTPTILSTAVIGVLWGFIYHPQAGMLNHVWEAVGLPSWKRVWLGNEATAMPAVLIANAWQWLGFYVILVTASIRAIPRPVLEAAELDGAGNWRQAWHMIVPLLRPVLVVMVLLSVTGGMKALDIVVVMTGGNPYGITEVMGSYMLKKAYRLGEYGYASSIAILILLFTGVLTAALGQLVRRREEVDW</sequence>
<feature type="transmembrane region" description="Helical" evidence="7">
    <location>
        <begin position="105"/>
        <end position="125"/>
    </location>
</feature>
<dbReference type="GO" id="GO:0005886">
    <property type="term" value="C:plasma membrane"/>
    <property type="evidence" value="ECO:0007669"/>
    <property type="project" value="UniProtKB-SubCell"/>
</dbReference>
<dbReference type="RefSeq" id="WP_126142627.1">
    <property type="nucleotide sequence ID" value="NZ_RXHU01000054.1"/>
</dbReference>
<protein>
    <submittedName>
        <fullName evidence="9">Sugar ABC transporter permease</fullName>
    </submittedName>
</protein>
<dbReference type="PANTHER" id="PTHR30193">
    <property type="entry name" value="ABC TRANSPORTER PERMEASE PROTEIN"/>
    <property type="match status" value="1"/>
</dbReference>
<feature type="transmembrane region" description="Helical" evidence="7">
    <location>
        <begin position="261"/>
        <end position="282"/>
    </location>
</feature>
<evidence type="ECO:0000259" key="8">
    <source>
        <dbReference type="PROSITE" id="PS50928"/>
    </source>
</evidence>
<dbReference type="PROSITE" id="PS50928">
    <property type="entry name" value="ABC_TM1"/>
    <property type="match status" value="1"/>
</dbReference>
<dbReference type="SUPFAM" id="SSF161098">
    <property type="entry name" value="MetI-like"/>
    <property type="match status" value="1"/>
</dbReference>
<feature type="transmembrane region" description="Helical" evidence="7">
    <location>
        <begin position="165"/>
        <end position="184"/>
    </location>
</feature>
<evidence type="ECO:0000256" key="6">
    <source>
        <dbReference type="ARBA" id="ARBA00023136"/>
    </source>
</evidence>
<dbReference type="CDD" id="cd06261">
    <property type="entry name" value="TM_PBP2"/>
    <property type="match status" value="1"/>
</dbReference>
<evidence type="ECO:0000256" key="4">
    <source>
        <dbReference type="ARBA" id="ARBA00022692"/>
    </source>
</evidence>
<evidence type="ECO:0000256" key="5">
    <source>
        <dbReference type="ARBA" id="ARBA00022989"/>
    </source>
</evidence>
<dbReference type="GO" id="GO:0055085">
    <property type="term" value="P:transmembrane transport"/>
    <property type="evidence" value="ECO:0007669"/>
    <property type="project" value="InterPro"/>
</dbReference>
<evidence type="ECO:0000313" key="9">
    <source>
        <dbReference type="EMBL" id="RTE08326.1"/>
    </source>
</evidence>
<evidence type="ECO:0000256" key="1">
    <source>
        <dbReference type="ARBA" id="ARBA00004651"/>
    </source>
</evidence>
<feature type="transmembrane region" description="Helical" evidence="7">
    <location>
        <begin position="72"/>
        <end position="93"/>
    </location>
</feature>
<evidence type="ECO:0000256" key="7">
    <source>
        <dbReference type="RuleBase" id="RU363032"/>
    </source>
</evidence>
<keyword evidence="2 7" id="KW-0813">Transport</keyword>
<accession>A0A3S0AN94</accession>
<organism evidence="9 10">
    <name type="scientific">Paenibacillus whitsoniae</name>
    <dbReference type="NCBI Taxonomy" id="2496558"/>
    <lineage>
        <taxon>Bacteria</taxon>
        <taxon>Bacillati</taxon>
        <taxon>Bacillota</taxon>
        <taxon>Bacilli</taxon>
        <taxon>Bacillales</taxon>
        <taxon>Paenibacillaceae</taxon>
        <taxon>Paenibacillus</taxon>
    </lineage>
</organism>